<accession>A0A9P6CYK6</accession>
<keyword evidence="2" id="KW-1185">Reference proteome</keyword>
<sequence>IHFTHSYSPSKQASPIVMSTRLNPTPAAASIPCDQDTVQHNKGSCRRAHCMPTMNIDGQVNCEHTTTHRIYLSTGSA</sequence>
<dbReference type="AlphaFoldDB" id="A0A9P6CYK6"/>
<evidence type="ECO:0000313" key="2">
    <source>
        <dbReference type="Proteomes" id="UP000807469"/>
    </source>
</evidence>
<reference evidence="1" key="1">
    <citation type="submission" date="2020-11" db="EMBL/GenBank/DDBJ databases">
        <authorList>
            <consortium name="DOE Joint Genome Institute"/>
            <person name="Ahrendt S."/>
            <person name="Riley R."/>
            <person name="Andreopoulos W."/>
            <person name="Labutti K."/>
            <person name="Pangilinan J."/>
            <person name="Ruiz-Duenas F.J."/>
            <person name="Barrasa J.M."/>
            <person name="Sanchez-Garcia M."/>
            <person name="Camarero S."/>
            <person name="Miyauchi S."/>
            <person name="Serrano A."/>
            <person name="Linde D."/>
            <person name="Babiker R."/>
            <person name="Drula E."/>
            <person name="Ayuso-Fernandez I."/>
            <person name="Pacheco R."/>
            <person name="Padilla G."/>
            <person name="Ferreira P."/>
            <person name="Barriuso J."/>
            <person name="Kellner H."/>
            <person name="Castanera R."/>
            <person name="Alfaro M."/>
            <person name="Ramirez L."/>
            <person name="Pisabarro A.G."/>
            <person name="Kuo A."/>
            <person name="Tritt A."/>
            <person name="Lipzen A."/>
            <person name="He G."/>
            <person name="Yan M."/>
            <person name="Ng V."/>
            <person name="Cullen D."/>
            <person name="Martin F."/>
            <person name="Rosso M.-N."/>
            <person name="Henrissat B."/>
            <person name="Hibbett D."/>
            <person name="Martinez A.T."/>
            <person name="Grigoriev I.V."/>
        </authorList>
    </citation>
    <scope>NUCLEOTIDE SEQUENCE</scope>
    <source>
        <strain evidence="1">CIRM-BRFM 674</strain>
    </source>
</reference>
<feature type="non-terminal residue" evidence="1">
    <location>
        <position position="1"/>
    </location>
</feature>
<proteinExistence type="predicted"/>
<dbReference type="EMBL" id="MU155284">
    <property type="protein sequence ID" value="KAF9476738.1"/>
    <property type="molecule type" value="Genomic_DNA"/>
</dbReference>
<gene>
    <name evidence="1" type="ORF">BDN70DRAFT_882052</name>
</gene>
<evidence type="ECO:0000313" key="1">
    <source>
        <dbReference type="EMBL" id="KAF9476738.1"/>
    </source>
</evidence>
<comment type="caution">
    <text evidence="1">The sequence shown here is derived from an EMBL/GenBank/DDBJ whole genome shotgun (WGS) entry which is preliminary data.</text>
</comment>
<name>A0A9P6CYK6_9AGAR</name>
<organism evidence="1 2">
    <name type="scientific">Pholiota conissans</name>
    <dbReference type="NCBI Taxonomy" id="109636"/>
    <lineage>
        <taxon>Eukaryota</taxon>
        <taxon>Fungi</taxon>
        <taxon>Dikarya</taxon>
        <taxon>Basidiomycota</taxon>
        <taxon>Agaricomycotina</taxon>
        <taxon>Agaricomycetes</taxon>
        <taxon>Agaricomycetidae</taxon>
        <taxon>Agaricales</taxon>
        <taxon>Agaricineae</taxon>
        <taxon>Strophariaceae</taxon>
        <taxon>Pholiota</taxon>
    </lineage>
</organism>
<dbReference type="Proteomes" id="UP000807469">
    <property type="component" value="Unassembled WGS sequence"/>
</dbReference>
<protein>
    <submittedName>
        <fullName evidence="1">Uncharacterized protein</fullName>
    </submittedName>
</protein>